<comment type="caution">
    <text evidence="1">The sequence shown here is derived from an EMBL/GenBank/DDBJ whole genome shotgun (WGS) entry which is preliminary data.</text>
</comment>
<dbReference type="AlphaFoldDB" id="A0A834A4C4"/>
<dbReference type="EMBL" id="JABVXQ010000006">
    <property type="protein sequence ID" value="KAF6104558.1"/>
    <property type="molecule type" value="Genomic_DNA"/>
</dbReference>
<evidence type="ECO:0000313" key="1">
    <source>
        <dbReference type="EMBL" id="KAF6104558.1"/>
    </source>
</evidence>
<name>A0A834A4C4_9CHIR</name>
<organism evidence="1 2">
    <name type="scientific">Phyllostomus discolor</name>
    <name type="common">pale spear-nosed bat</name>
    <dbReference type="NCBI Taxonomy" id="89673"/>
    <lineage>
        <taxon>Eukaryota</taxon>
        <taxon>Metazoa</taxon>
        <taxon>Chordata</taxon>
        <taxon>Craniata</taxon>
        <taxon>Vertebrata</taxon>
        <taxon>Euteleostomi</taxon>
        <taxon>Mammalia</taxon>
        <taxon>Eutheria</taxon>
        <taxon>Laurasiatheria</taxon>
        <taxon>Chiroptera</taxon>
        <taxon>Yangochiroptera</taxon>
        <taxon>Phyllostomidae</taxon>
        <taxon>Phyllostominae</taxon>
        <taxon>Phyllostomus</taxon>
    </lineage>
</organism>
<proteinExistence type="predicted"/>
<sequence length="161" mass="16772">MGTCPQFTRRHSSCPHISPLRSAPCGHRNPSTCPRPLHGPVVSAAHSGSKPWPAPGHHRGWLCPLVAGAHQEWGFCARCVLGSLLSPCSFCLGAWGLAPFCLVSLSHCVGGGLATQPEWGVLWAVPSSLSPVHARLGPGGGRGLLTLVPKASLCQVARPVS</sequence>
<evidence type="ECO:0000313" key="2">
    <source>
        <dbReference type="Proteomes" id="UP000664940"/>
    </source>
</evidence>
<accession>A0A834A4C4</accession>
<dbReference type="Proteomes" id="UP000664940">
    <property type="component" value="Unassembled WGS sequence"/>
</dbReference>
<gene>
    <name evidence="1" type="ORF">HJG60_011450</name>
</gene>
<reference evidence="1 2" key="1">
    <citation type="journal article" date="2020" name="Nature">
        <title>Six reference-quality genomes reveal evolution of bat adaptations.</title>
        <authorList>
            <person name="Jebb D."/>
            <person name="Huang Z."/>
            <person name="Pippel M."/>
            <person name="Hughes G.M."/>
            <person name="Lavrichenko K."/>
            <person name="Devanna P."/>
            <person name="Winkler S."/>
            <person name="Jermiin L.S."/>
            <person name="Skirmuntt E.C."/>
            <person name="Katzourakis A."/>
            <person name="Burkitt-Gray L."/>
            <person name="Ray D.A."/>
            <person name="Sullivan K.A.M."/>
            <person name="Roscito J.G."/>
            <person name="Kirilenko B.M."/>
            <person name="Davalos L.M."/>
            <person name="Corthals A.P."/>
            <person name="Power M.L."/>
            <person name="Jones G."/>
            <person name="Ransome R.D."/>
            <person name="Dechmann D.K.N."/>
            <person name="Locatelli A.G."/>
            <person name="Puechmaille S.J."/>
            <person name="Fedrigo O."/>
            <person name="Jarvis E.D."/>
            <person name="Hiller M."/>
            <person name="Vernes S.C."/>
            <person name="Myers E.W."/>
            <person name="Teeling E.C."/>
        </authorList>
    </citation>
    <scope>NUCLEOTIDE SEQUENCE [LARGE SCALE GENOMIC DNA]</scope>
    <source>
        <strain evidence="1">Bat1K_MPI-CBG_1</strain>
    </source>
</reference>
<protein>
    <submittedName>
        <fullName evidence="1">Uncharacterized protein</fullName>
    </submittedName>
</protein>